<proteinExistence type="predicted"/>
<evidence type="ECO:0000313" key="2">
    <source>
        <dbReference type="Proteomes" id="UP001244563"/>
    </source>
</evidence>
<dbReference type="EMBL" id="JAUSSW010000007">
    <property type="protein sequence ID" value="MDQ0102975.1"/>
    <property type="molecule type" value="Genomic_DNA"/>
</dbReference>
<evidence type="ECO:0008006" key="3">
    <source>
        <dbReference type="Google" id="ProtNLM"/>
    </source>
</evidence>
<dbReference type="RefSeq" id="WP_306878547.1">
    <property type="nucleotide sequence ID" value="NZ_JAUSSW010000007.1"/>
</dbReference>
<sequence>MPISFFDATHDFYREHQTFSTVSQSAAVGLFNLRRDVSVMYDDAGYFSTKAKPEHTTLRDRFLSGSGLTKADFLQLAAPDSFPNDLEVIVRMSLMTNISLFEGWQDAISTECDLSSGKKAALEWPSQAVYPRLNQNGQSRGPGCTDMLTSLCSMEPSRLMIDTFGPVLTAAPGFSRSNLDDFYICFRAWKEARNCFTHGGGRASSRFISDVQRLNGISERGLPPLSWFPTLPTPAEGETINIPFKDMLSFSQVLRMIVCTVDAELAQTRRGERVFFKRFTADRLRKNNDIPFEKSRRHRVISDICTRIRLPKPKALSDIDDALTARMGPFLRPVREN</sequence>
<keyword evidence="2" id="KW-1185">Reference proteome</keyword>
<accession>A0ABT9TNK8</accession>
<reference evidence="1 2" key="1">
    <citation type="submission" date="2023-07" db="EMBL/GenBank/DDBJ databases">
        <title>Sorghum-associated microbial communities from plants grown in Nebraska, USA.</title>
        <authorList>
            <person name="Schachtman D."/>
        </authorList>
    </citation>
    <scope>NUCLEOTIDE SEQUENCE [LARGE SCALE GENOMIC DNA]</scope>
    <source>
        <strain evidence="1 2">CC523</strain>
    </source>
</reference>
<gene>
    <name evidence="1" type="ORF">J2T10_002632</name>
</gene>
<comment type="caution">
    <text evidence="1">The sequence shown here is derived from an EMBL/GenBank/DDBJ whole genome shotgun (WGS) entry which is preliminary data.</text>
</comment>
<protein>
    <recommendedName>
        <fullName evidence="3">Apea-like HEPN domain-containing protein</fullName>
    </recommendedName>
</protein>
<organism evidence="1 2">
    <name type="scientific">Paenarthrobacter nicotinovorans</name>
    <name type="common">Arthrobacter nicotinovorans</name>
    <dbReference type="NCBI Taxonomy" id="29320"/>
    <lineage>
        <taxon>Bacteria</taxon>
        <taxon>Bacillati</taxon>
        <taxon>Actinomycetota</taxon>
        <taxon>Actinomycetes</taxon>
        <taxon>Micrococcales</taxon>
        <taxon>Micrococcaceae</taxon>
        <taxon>Paenarthrobacter</taxon>
    </lineage>
</organism>
<name>A0ABT9TNK8_PAENI</name>
<dbReference type="Proteomes" id="UP001244563">
    <property type="component" value="Unassembled WGS sequence"/>
</dbReference>
<evidence type="ECO:0000313" key="1">
    <source>
        <dbReference type="EMBL" id="MDQ0102975.1"/>
    </source>
</evidence>